<dbReference type="EMBL" id="LJSK01000028">
    <property type="protein sequence ID" value="KPI89244.1"/>
    <property type="molecule type" value="Genomic_DNA"/>
</dbReference>
<dbReference type="OrthoDB" id="265413at2759"/>
<accession>A0A0N1I8L4</accession>
<evidence type="ECO:0000313" key="1">
    <source>
        <dbReference type="EMBL" id="KPI89244.1"/>
    </source>
</evidence>
<protein>
    <recommendedName>
        <fullName evidence="3">Enriched in surface-labeled proteome protein 18</fullName>
    </recommendedName>
</protein>
<evidence type="ECO:0000313" key="2">
    <source>
        <dbReference type="Proteomes" id="UP000038009"/>
    </source>
</evidence>
<keyword evidence="2" id="KW-1185">Reference proteome</keyword>
<reference evidence="1 2" key="1">
    <citation type="journal article" date="2015" name="PLoS Pathog.">
        <title>Leptomonas seymouri: Adaptations to the Dixenous Life Cycle Analyzed by Genome Sequencing, Transcriptome Profiling and Co-infection with Leishmania donovani.</title>
        <authorList>
            <person name="Kraeva N."/>
            <person name="Butenko A."/>
            <person name="Hlavacova J."/>
            <person name="Kostygov A."/>
            <person name="Myskova J."/>
            <person name="Grybchuk D."/>
            <person name="Lestinova T."/>
            <person name="Votypka J."/>
            <person name="Volf P."/>
            <person name="Opperdoes F."/>
            <person name="Flegontov P."/>
            <person name="Lukes J."/>
            <person name="Yurchenko V."/>
        </authorList>
    </citation>
    <scope>NUCLEOTIDE SEQUENCE [LARGE SCALE GENOMIC DNA]</scope>
    <source>
        <strain evidence="1 2">ATCC 30220</strain>
    </source>
</reference>
<proteinExistence type="predicted"/>
<comment type="caution">
    <text evidence="1">The sequence shown here is derived from an EMBL/GenBank/DDBJ whole genome shotgun (WGS) entry which is preliminary data.</text>
</comment>
<organism evidence="1 2">
    <name type="scientific">Leptomonas seymouri</name>
    <dbReference type="NCBI Taxonomy" id="5684"/>
    <lineage>
        <taxon>Eukaryota</taxon>
        <taxon>Discoba</taxon>
        <taxon>Euglenozoa</taxon>
        <taxon>Kinetoplastea</taxon>
        <taxon>Metakinetoplastina</taxon>
        <taxon>Trypanosomatida</taxon>
        <taxon>Trypanosomatidae</taxon>
        <taxon>Leishmaniinae</taxon>
        <taxon>Leptomonas</taxon>
    </lineage>
</organism>
<name>A0A0N1I8L4_LEPSE</name>
<dbReference type="VEuPathDB" id="TriTrypDB:Lsey_0028_0300"/>
<dbReference type="AlphaFoldDB" id="A0A0N1I8L4"/>
<evidence type="ECO:0008006" key="3">
    <source>
        <dbReference type="Google" id="ProtNLM"/>
    </source>
</evidence>
<sequence>MPSTGRRTTHARSPYSRYLFLLTAVSLLLSLHGISIAGTYQRQDITGETNTTAGPAVRDGPLPPLRSSLGTFAVPQGRTAILSLQGACRSELKLYCSGEAASSLRCLVEQFYRLKSSRNEERAHHAAAFSDVCEAWLTARDACLSFVYTHGKELCGSSAKDARECLRQIPAAILPPKCVTSDYYEGVRLVGRLRQHQTEGARLRKIIGE</sequence>
<gene>
    <name evidence="1" type="ORF">ABL78_1667</name>
</gene>
<dbReference type="Proteomes" id="UP000038009">
    <property type="component" value="Unassembled WGS sequence"/>
</dbReference>